<accession>A0A6A6X5J5</accession>
<protein>
    <submittedName>
        <fullName evidence="1">Uncharacterized protein</fullName>
    </submittedName>
</protein>
<proteinExistence type="predicted"/>
<evidence type="ECO:0000313" key="1">
    <source>
        <dbReference type="EMBL" id="KAF2791582.1"/>
    </source>
</evidence>
<sequence>MSTRNAGFDMVSGCCRSISTGEEPSQHSLPLLTVVHIADSMLEPCAVPSAERLRQAFIGYDNLPDHIERQPLRLYVCNSRGKLRVSVNEFQTLVNRLPIATVNADARSHAANFCRTQVKDIDLFYVIDAHDEPNESTRDEILEHVFVQATTVRVNTVWDENDGYGAIFGSAEHLVDIVSRVFGTCVERIVFNSWVESHYTLEEIYWPHTVQTVELGWLGVDPIFIDDPDHDTFDLFMTPERVAYVKRELYSSDNHDNLVLLSRHLLKFHEILDVSKMKLPGLQGIDLELHTYIGGIVRSTRIKATIKEGDLWVNWNDVHIGFDHDFVEMFGDRWGKFFAELLRQMRLRYTA</sequence>
<keyword evidence="2" id="KW-1185">Reference proteome</keyword>
<dbReference type="AlphaFoldDB" id="A0A6A6X5J5"/>
<reference evidence="1" key="1">
    <citation type="journal article" date="2020" name="Stud. Mycol.">
        <title>101 Dothideomycetes genomes: a test case for predicting lifestyles and emergence of pathogens.</title>
        <authorList>
            <person name="Haridas S."/>
            <person name="Albert R."/>
            <person name="Binder M."/>
            <person name="Bloem J."/>
            <person name="Labutti K."/>
            <person name="Salamov A."/>
            <person name="Andreopoulos B."/>
            <person name="Baker S."/>
            <person name="Barry K."/>
            <person name="Bills G."/>
            <person name="Bluhm B."/>
            <person name="Cannon C."/>
            <person name="Castanera R."/>
            <person name="Culley D."/>
            <person name="Daum C."/>
            <person name="Ezra D."/>
            <person name="Gonzalez J."/>
            <person name="Henrissat B."/>
            <person name="Kuo A."/>
            <person name="Liang C."/>
            <person name="Lipzen A."/>
            <person name="Lutzoni F."/>
            <person name="Magnuson J."/>
            <person name="Mondo S."/>
            <person name="Nolan M."/>
            <person name="Ohm R."/>
            <person name="Pangilinan J."/>
            <person name="Park H.-J."/>
            <person name="Ramirez L."/>
            <person name="Alfaro M."/>
            <person name="Sun H."/>
            <person name="Tritt A."/>
            <person name="Yoshinaga Y."/>
            <person name="Zwiers L.-H."/>
            <person name="Turgeon B."/>
            <person name="Goodwin S."/>
            <person name="Spatafora J."/>
            <person name="Crous P."/>
            <person name="Grigoriev I."/>
        </authorList>
    </citation>
    <scope>NUCLEOTIDE SEQUENCE</scope>
    <source>
        <strain evidence="1">CBS 109.77</strain>
    </source>
</reference>
<organism evidence="1 2">
    <name type="scientific">Melanomma pulvis-pyrius CBS 109.77</name>
    <dbReference type="NCBI Taxonomy" id="1314802"/>
    <lineage>
        <taxon>Eukaryota</taxon>
        <taxon>Fungi</taxon>
        <taxon>Dikarya</taxon>
        <taxon>Ascomycota</taxon>
        <taxon>Pezizomycotina</taxon>
        <taxon>Dothideomycetes</taxon>
        <taxon>Pleosporomycetidae</taxon>
        <taxon>Pleosporales</taxon>
        <taxon>Melanommataceae</taxon>
        <taxon>Melanomma</taxon>
    </lineage>
</organism>
<dbReference type="EMBL" id="MU002012">
    <property type="protein sequence ID" value="KAF2791582.1"/>
    <property type="molecule type" value="Genomic_DNA"/>
</dbReference>
<gene>
    <name evidence="1" type="ORF">K505DRAFT_388891</name>
</gene>
<name>A0A6A6X5J5_9PLEO</name>
<dbReference type="OrthoDB" id="3764745at2759"/>
<dbReference type="Proteomes" id="UP000799757">
    <property type="component" value="Unassembled WGS sequence"/>
</dbReference>
<evidence type="ECO:0000313" key="2">
    <source>
        <dbReference type="Proteomes" id="UP000799757"/>
    </source>
</evidence>